<dbReference type="EMBL" id="CP011213">
    <property type="protein sequence ID" value="AKM82221.1"/>
    <property type="molecule type" value="Genomic_DNA"/>
</dbReference>
<accession>A0A0G4B2R8</accession>
<gene>
    <name evidence="2" type="ORF">UT28_C0001G0415</name>
</gene>
<dbReference type="KEGG" id="bbgw:UT28_C0001G0415"/>
<evidence type="ECO:0000256" key="1">
    <source>
        <dbReference type="SAM" id="MobiDB-lite"/>
    </source>
</evidence>
<evidence type="ECO:0000313" key="3">
    <source>
        <dbReference type="Proteomes" id="UP000035648"/>
    </source>
</evidence>
<name>A0A0G4B2R8_9BACT</name>
<dbReference type="AlphaFoldDB" id="A0A0G4B2R8"/>
<dbReference type="Proteomes" id="UP000035648">
    <property type="component" value="Chromosome"/>
</dbReference>
<proteinExistence type="predicted"/>
<feature type="compositionally biased region" description="Basic and acidic residues" evidence="1">
    <location>
        <begin position="1"/>
        <end position="11"/>
    </location>
</feature>
<evidence type="ECO:0000313" key="2">
    <source>
        <dbReference type="EMBL" id="AKM82221.1"/>
    </source>
</evidence>
<feature type="region of interest" description="Disordered" evidence="1">
    <location>
        <begin position="1"/>
        <end position="73"/>
    </location>
</feature>
<organism evidence="2 3">
    <name type="scientific">Berkelbacteria bacterium GW2011_GWE1_39_12</name>
    <dbReference type="NCBI Taxonomy" id="1618337"/>
    <lineage>
        <taxon>Bacteria</taxon>
        <taxon>Candidatus Berkelbacteria</taxon>
    </lineage>
</organism>
<reference evidence="2 3" key="1">
    <citation type="journal article" date="2015" name="Nature">
        <title>rRNA introns, odd ribosomes, and small enigmatic genomes across a large radiation of phyla.</title>
        <authorList>
            <person name="Brown C.T."/>
            <person name="Hug L.A."/>
            <person name="Thomas B.C."/>
            <person name="Sharon I."/>
            <person name="Castelle C.J."/>
            <person name="Singh A."/>
            <person name="Wilkins M.J."/>
            <person name="Williams K.H."/>
            <person name="Banfield J.F."/>
        </authorList>
    </citation>
    <scope>NUCLEOTIDE SEQUENCE [LARGE SCALE GENOMIC DNA]</scope>
</reference>
<protein>
    <submittedName>
        <fullName evidence="2">Uncharacterized protein</fullName>
    </submittedName>
</protein>
<sequence>MRDQKLAKSEIEGMGQPENKDRTENQVAEEDTPVVVTVETRADDQQGAAETEAVTEPEAVEPETAPHVPPSTPAHETLARAIEDVKTASCPRDADEALTALALQCGARKDDFFPDDVRGKLAAEALFVGIMNNKHGIVYDPITEFAVNQIGLEETKKFADKMGMAFVDCFPGCPTCKGHIATKELADQIRTSIESSNIRIPEELAAMFGPELTAQIEDLIRQTPATSGTIEIFSVEDLDRIPGRTSFERIFGRRRRF</sequence>
<dbReference type="STRING" id="1618337.UT28_C0001G0415"/>